<feature type="chain" id="PRO_5041937127" description="Non-specific lipid-transfer protein" evidence="5">
    <location>
        <begin position="27"/>
        <end position="119"/>
    </location>
</feature>
<dbReference type="GO" id="GO:0006869">
    <property type="term" value="P:lipid transport"/>
    <property type="evidence" value="ECO:0007669"/>
    <property type="project" value="InterPro"/>
</dbReference>
<comment type="caution">
    <text evidence="7">The sequence shown here is derived from an EMBL/GenBank/DDBJ whole genome shotgun (WGS) entry which is preliminary data.</text>
</comment>
<dbReference type="GO" id="GO:0008289">
    <property type="term" value="F:lipid binding"/>
    <property type="evidence" value="ECO:0007669"/>
    <property type="project" value="UniProtKB-KW"/>
</dbReference>
<keyword evidence="8" id="KW-1185">Reference proteome</keyword>
<sequence length="119" mass="12084">MAGSGSLKLACLIILCLVVTAPHAEAAAISCGAVLTKLSSCIGYIKSGGALPPSCCSGLKFLNDAASTTPDLQALCKCIKTIVASVQGNPALVNNIPTKCGVNIPYKYSPSVDCSKLVR</sequence>
<dbReference type="AlphaFoldDB" id="A0AAE1XWG1"/>
<comment type="function">
    <text evidence="4">Plant non-specific lipid-transfer proteins transfer phospholipids as well as galactolipids across membranes. May play a role in wax or cutin deposition in the cell walls of expanding epidermal cells and certain secretory tissues.</text>
</comment>
<reference evidence="7" key="1">
    <citation type="submission" date="2020-06" db="EMBL/GenBank/DDBJ databases">
        <authorList>
            <person name="Li T."/>
            <person name="Hu X."/>
            <person name="Zhang T."/>
            <person name="Song X."/>
            <person name="Zhang H."/>
            <person name="Dai N."/>
            <person name="Sheng W."/>
            <person name="Hou X."/>
            <person name="Wei L."/>
        </authorList>
    </citation>
    <scope>NUCLEOTIDE SEQUENCE</scope>
    <source>
        <strain evidence="7">3651</strain>
        <tissue evidence="7">Leaf</tissue>
    </source>
</reference>
<dbReference type="Gene3D" id="1.10.110.10">
    <property type="entry name" value="Plant lipid-transfer and hydrophobic proteins"/>
    <property type="match status" value="1"/>
</dbReference>
<keyword evidence="5" id="KW-0732">Signal</keyword>
<evidence type="ECO:0000256" key="3">
    <source>
        <dbReference type="ARBA" id="ARBA00023121"/>
    </source>
</evidence>
<proteinExistence type="inferred from homology"/>
<protein>
    <recommendedName>
        <fullName evidence="4">Non-specific lipid-transfer protein</fullName>
    </recommendedName>
</protein>
<accession>A0AAE1XWG1</accession>
<organism evidence="7 8">
    <name type="scientific">Sesamum alatum</name>
    <dbReference type="NCBI Taxonomy" id="300844"/>
    <lineage>
        <taxon>Eukaryota</taxon>
        <taxon>Viridiplantae</taxon>
        <taxon>Streptophyta</taxon>
        <taxon>Embryophyta</taxon>
        <taxon>Tracheophyta</taxon>
        <taxon>Spermatophyta</taxon>
        <taxon>Magnoliopsida</taxon>
        <taxon>eudicotyledons</taxon>
        <taxon>Gunneridae</taxon>
        <taxon>Pentapetalae</taxon>
        <taxon>asterids</taxon>
        <taxon>lamiids</taxon>
        <taxon>Lamiales</taxon>
        <taxon>Pedaliaceae</taxon>
        <taxon>Sesamum</taxon>
    </lineage>
</organism>
<keyword evidence="2 4" id="KW-0813">Transport</keyword>
<comment type="similarity">
    <text evidence="1 4">Belongs to the plant LTP family.</text>
</comment>
<reference evidence="7" key="2">
    <citation type="journal article" date="2024" name="Plant">
        <title>Genomic evolution and insights into agronomic trait innovations of Sesamum species.</title>
        <authorList>
            <person name="Miao H."/>
            <person name="Wang L."/>
            <person name="Qu L."/>
            <person name="Liu H."/>
            <person name="Sun Y."/>
            <person name="Le M."/>
            <person name="Wang Q."/>
            <person name="Wei S."/>
            <person name="Zheng Y."/>
            <person name="Lin W."/>
            <person name="Duan Y."/>
            <person name="Cao H."/>
            <person name="Xiong S."/>
            <person name="Wang X."/>
            <person name="Wei L."/>
            <person name="Li C."/>
            <person name="Ma Q."/>
            <person name="Ju M."/>
            <person name="Zhao R."/>
            <person name="Li G."/>
            <person name="Mu C."/>
            <person name="Tian Q."/>
            <person name="Mei H."/>
            <person name="Zhang T."/>
            <person name="Gao T."/>
            <person name="Zhang H."/>
        </authorList>
    </citation>
    <scope>NUCLEOTIDE SEQUENCE</scope>
    <source>
        <strain evidence="7">3651</strain>
    </source>
</reference>
<evidence type="ECO:0000313" key="8">
    <source>
        <dbReference type="Proteomes" id="UP001293254"/>
    </source>
</evidence>
<keyword evidence="3 4" id="KW-0446">Lipid-binding</keyword>
<gene>
    <name evidence="7" type="ORF">Salat_2297000</name>
</gene>
<evidence type="ECO:0000256" key="5">
    <source>
        <dbReference type="SAM" id="SignalP"/>
    </source>
</evidence>
<name>A0AAE1XWG1_9LAMI</name>
<dbReference type="Pfam" id="PF00234">
    <property type="entry name" value="Tryp_alpha_amyl"/>
    <property type="match status" value="1"/>
</dbReference>
<evidence type="ECO:0000256" key="4">
    <source>
        <dbReference type="RuleBase" id="RU000628"/>
    </source>
</evidence>
<dbReference type="SUPFAM" id="SSF47699">
    <property type="entry name" value="Bifunctional inhibitor/lipid-transfer protein/seed storage 2S albumin"/>
    <property type="match status" value="1"/>
</dbReference>
<evidence type="ECO:0000256" key="1">
    <source>
        <dbReference type="ARBA" id="ARBA00009748"/>
    </source>
</evidence>
<dbReference type="PRINTS" id="PR00382">
    <property type="entry name" value="LIPIDTRNSFER"/>
</dbReference>
<evidence type="ECO:0000259" key="6">
    <source>
        <dbReference type="SMART" id="SM00499"/>
    </source>
</evidence>
<dbReference type="CDD" id="cd01960">
    <property type="entry name" value="nsLTP1"/>
    <property type="match status" value="1"/>
</dbReference>
<dbReference type="Proteomes" id="UP001293254">
    <property type="component" value="Unassembled WGS sequence"/>
</dbReference>
<dbReference type="InterPro" id="IPR036312">
    <property type="entry name" value="Bifun_inhib/LTP/seed_sf"/>
</dbReference>
<dbReference type="InterPro" id="IPR000528">
    <property type="entry name" value="Plant_nsLTP"/>
</dbReference>
<evidence type="ECO:0000256" key="2">
    <source>
        <dbReference type="ARBA" id="ARBA00022448"/>
    </source>
</evidence>
<dbReference type="InterPro" id="IPR016140">
    <property type="entry name" value="Bifunc_inhib/LTP/seed_store"/>
</dbReference>
<feature type="signal peptide" evidence="5">
    <location>
        <begin position="1"/>
        <end position="26"/>
    </location>
</feature>
<feature type="domain" description="Bifunctional inhibitor/plant lipid transfer protein/seed storage helical" evidence="6">
    <location>
        <begin position="31"/>
        <end position="114"/>
    </location>
</feature>
<dbReference type="PANTHER" id="PTHR33076">
    <property type="entry name" value="NON-SPECIFIC LIPID-TRANSFER PROTEIN 2-RELATED"/>
    <property type="match status" value="1"/>
</dbReference>
<evidence type="ECO:0000313" key="7">
    <source>
        <dbReference type="EMBL" id="KAK4418842.1"/>
    </source>
</evidence>
<dbReference type="EMBL" id="JACGWO010000009">
    <property type="protein sequence ID" value="KAK4418842.1"/>
    <property type="molecule type" value="Genomic_DNA"/>
</dbReference>
<dbReference type="SMART" id="SM00499">
    <property type="entry name" value="AAI"/>
    <property type="match status" value="1"/>
</dbReference>